<dbReference type="InterPro" id="IPR001878">
    <property type="entry name" value="Znf_CCHC"/>
</dbReference>
<evidence type="ECO:0000313" key="4">
    <source>
        <dbReference type="EMBL" id="KAA3483410.1"/>
    </source>
</evidence>
<organism evidence="4 5">
    <name type="scientific">Gossypium australe</name>
    <dbReference type="NCBI Taxonomy" id="47621"/>
    <lineage>
        <taxon>Eukaryota</taxon>
        <taxon>Viridiplantae</taxon>
        <taxon>Streptophyta</taxon>
        <taxon>Embryophyta</taxon>
        <taxon>Tracheophyta</taxon>
        <taxon>Spermatophyta</taxon>
        <taxon>Magnoliopsida</taxon>
        <taxon>eudicotyledons</taxon>
        <taxon>Gunneridae</taxon>
        <taxon>Pentapetalae</taxon>
        <taxon>rosids</taxon>
        <taxon>malvids</taxon>
        <taxon>Malvales</taxon>
        <taxon>Malvaceae</taxon>
        <taxon>Malvoideae</taxon>
        <taxon>Gossypium</taxon>
    </lineage>
</organism>
<evidence type="ECO:0000256" key="2">
    <source>
        <dbReference type="SAM" id="MobiDB-lite"/>
    </source>
</evidence>
<dbReference type="InterPro" id="IPR040256">
    <property type="entry name" value="At4g02000-like"/>
</dbReference>
<keyword evidence="4" id="KW-0808">Transferase</keyword>
<dbReference type="GO" id="GO:0008270">
    <property type="term" value="F:zinc ion binding"/>
    <property type="evidence" value="ECO:0007669"/>
    <property type="project" value="UniProtKB-KW"/>
</dbReference>
<dbReference type="SUPFAM" id="SSF57756">
    <property type="entry name" value="Retrovirus zinc finger-like domains"/>
    <property type="match status" value="1"/>
</dbReference>
<accession>A0A5B6WNR8</accession>
<dbReference type="PANTHER" id="PTHR31286">
    <property type="entry name" value="GLYCINE-RICH CELL WALL STRUCTURAL PROTEIN 1.8-LIKE"/>
    <property type="match status" value="1"/>
</dbReference>
<evidence type="ECO:0000259" key="3">
    <source>
        <dbReference type="PROSITE" id="PS50158"/>
    </source>
</evidence>
<protein>
    <submittedName>
        <fullName evidence="4">Leucine-rich repeat receptor-like protein kinase PEPR2</fullName>
    </submittedName>
</protein>
<dbReference type="GO" id="GO:0003676">
    <property type="term" value="F:nucleic acid binding"/>
    <property type="evidence" value="ECO:0007669"/>
    <property type="project" value="InterPro"/>
</dbReference>
<evidence type="ECO:0000256" key="1">
    <source>
        <dbReference type="PROSITE-ProRule" id="PRU00047"/>
    </source>
</evidence>
<dbReference type="EMBL" id="SMMG02000002">
    <property type="protein sequence ID" value="KAA3483410.1"/>
    <property type="molecule type" value="Genomic_DNA"/>
</dbReference>
<gene>
    <name evidence="4" type="ORF">EPI10_005588</name>
</gene>
<keyword evidence="1" id="KW-0862">Zinc</keyword>
<dbReference type="PANTHER" id="PTHR31286:SF173">
    <property type="entry name" value="DUF4283 DOMAIN-CONTAINING PROTEIN"/>
    <property type="match status" value="1"/>
</dbReference>
<keyword evidence="4" id="KW-0418">Kinase</keyword>
<name>A0A5B6WNR8_9ROSI</name>
<reference evidence="4" key="1">
    <citation type="submission" date="2019-08" db="EMBL/GenBank/DDBJ databases">
        <authorList>
            <person name="Liu F."/>
        </authorList>
    </citation>
    <scope>NUCLEOTIDE SEQUENCE [LARGE SCALE GENOMIC DNA]</scope>
    <source>
        <strain evidence="4">PA1801</strain>
        <tissue evidence="4">Leaf</tissue>
    </source>
</reference>
<dbReference type="AlphaFoldDB" id="A0A5B6WNR8"/>
<dbReference type="PROSITE" id="PS50158">
    <property type="entry name" value="ZF_CCHC"/>
    <property type="match status" value="1"/>
</dbReference>
<comment type="caution">
    <text evidence="4">The sequence shown here is derived from an EMBL/GenBank/DDBJ whole genome shotgun (WGS) entry which is preliminary data.</text>
</comment>
<sequence length="217" mass="24753">MELTVVKLLGRNIGYNALHNRISFLWKPVNPIQLMDIANGYYLVKFQDADDYNRVLTKGPWVVYGRYLTVQPWTKQFRYLYKRKIVEAIGSLIGKVVKLHIQTDNQARGRFARLVVYINLENPLISQRVEYEGLPTVCFACCKYGHFKETCPSVVADQNSTRCCGEPLVGVDLPTGDRSDGNSTISKSREKEPKFRPWMLVEKKSSRRGKKGFIGGG</sequence>
<dbReference type="InterPro" id="IPR025558">
    <property type="entry name" value="DUF4283"/>
</dbReference>
<dbReference type="Pfam" id="PF14111">
    <property type="entry name" value="DUF4283"/>
    <property type="match status" value="1"/>
</dbReference>
<keyword evidence="4" id="KW-0675">Receptor</keyword>
<keyword evidence="1" id="KW-0479">Metal-binding</keyword>
<feature type="region of interest" description="Disordered" evidence="2">
    <location>
        <begin position="175"/>
        <end position="198"/>
    </location>
</feature>
<evidence type="ECO:0000313" key="5">
    <source>
        <dbReference type="Proteomes" id="UP000325315"/>
    </source>
</evidence>
<dbReference type="GO" id="GO:0016301">
    <property type="term" value="F:kinase activity"/>
    <property type="evidence" value="ECO:0007669"/>
    <property type="project" value="UniProtKB-KW"/>
</dbReference>
<keyword evidence="5" id="KW-1185">Reference proteome</keyword>
<dbReference type="Proteomes" id="UP000325315">
    <property type="component" value="Unassembled WGS sequence"/>
</dbReference>
<dbReference type="OrthoDB" id="1001625at2759"/>
<keyword evidence="1" id="KW-0863">Zinc-finger</keyword>
<proteinExistence type="predicted"/>
<feature type="domain" description="CCHC-type" evidence="3">
    <location>
        <begin position="138"/>
        <end position="153"/>
    </location>
</feature>
<dbReference type="InterPro" id="IPR036875">
    <property type="entry name" value="Znf_CCHC_sf"/>
</dbReference>